<protein>
    <submittedName>
        <fullName evidence="1">Uncharacterized protein</fullName>
    </submittedName>
</protein>
<organism evidence="1">
    <name type="scientific">Candidatus Methanophagaceae archaeon ANME-1 ERB6</name>
    <dbReference type="NCBI Taxonomy" id="2759912"/>
    <lineage>
        <taxon>Archaea</taxon>
        <taxon>Methanobacteriati</taxon>
        <taxon>Methanobacteriota</taxon>
        <taxon>Stenosarchaea group</taxon>
        <taxon>Methanomicrobia</taxon>
        <taxon>Candidatus Methanophagales</taxon>
        <taxon>Candidatus Methanophagaceae</taxon>
    </lineage>
</organism>
<name>A0A7G9YUY9_9EURY</name>
<accession>A0A7G9YUY9</accession>
<evidence type="ECO:0000313" key="1">
    <source>
        <dbReference type="EMBL" id="QNO51823.1"/>
    </source>
</evidence>
<dbReference type="AlphaFoldDB" id="A0A7G9YUY9"/>
<sequence>MYTLEHKDFPSPDTQINDKLRGYPAIYPPTGNSTDERAIDEMLNYVNSDLIKREKAILYPNIQVLLDIDLSSINPYFRIKNEASSIQENVEKTVSLQLSEEVIVMEMVDHDIITGLPPKRRYKVELKVMNIRRGKPKIVDPEEF</sequence>
<proteinExistence type="predicted"/>
<gene>
    <name evidence="1" type="ORF">FGALOIDC_00007</name>
</gene>
<reference evidence="1" key="1">
    <citation type="submission" date="2020-06" db="EMBL/GenBank/DDBJ databases">
        <title>Unique genomic features of the anaerobic methanotrophic archaea.</title>
        <authorList>
            <person name="Chadwick G.L."/>
            <person name="Skennerton C.T."/>
            <person name="Laso-Perez R."/>
            <person name="Leu A.O."/>
            <person name="Speth D.R."/>
            <person name="Yu H."/>
            <person name="Morgan-Lang C."/>
            <person name="Hatzenpichler R."/>
            <person name="Goudeau D."/>
            <person name="Malmstrom R."/>
            <person name="Brazelton W.J."/>
            <person name="Woyke T."/>
            <person name="Hallam S.J."/>
            <person name="Tyson G.W."/>
            <person name="Wegener G."/>
            <person name="Boetius A."/>
            <person name="Orphan V."/>
        </authorList>
    </citation>
    <scope>NUCLEOTIDE SEQUENCE</scope>
</reference>
<dbReference type="EMBL" id="MT631479">
    <property type="protein sequence ID" value="QNO51823.1"/>
    <property type="molecule type" value="Genomic_DNA"/>
</dbReference>